<gene>
    <name evidence="2" type="ORF">CALCODRAFT_479516</name>
</gene>
<sequence length="338" mass="37184">MSATISEFLYLQLRPLPSVKSFVRPLPGRTILLTGGNVGLGLEASKHLAALGPARLIITSRSAERAKDALAQINAAGKGKCKVECWEVDLTRFESVIVLADRFSEEGGGKLDLLVLNAGVIQGVWKETPDGWEETLQVNHLSGALLALRLLPFLLAADANPPTPRVVLVNSGLHHRIPDVPEVDEENMLRKLNDKAHIMTGGKFRARYPTTKLFNVMFAMALAEHLPPSTALSVNSTNPGLCRSQLARNFNSWGFWLYQLLLARTTEVGSRTIVHAAVGKDLDGKTGQYVESCFVSQPSAMVRSERGKQIRDKLWKDTIEELSLVDPEVPRVVKQYLC</sequence>
<keyword evidence="1" id="KW-0560">Oxidoreductase</keyword>
<dbReference type="OrthoDB" id="542013at2759"/>
<reference evidence="2 3" key="1">
    <citation type="journal article" date="2016" name="Mol. Biol. Evol.">
        <title>Comparative Genomics of Early-Diverging Mushroom-Forming Fungi Provides Insights into the Origins of Lignocellulose Decay Capabilities.</title>
        <authorList>
            <person name="Nagy L.G."/>
            <person name="Riley R."/>
            <person name="Tritt A."/>
            <person name="Adam C."/>
            <person name="Daum C."/>
            <person name="Floudas D."/>
            <person name="Sun H."/>
            <person name="Yadav J.S."/>
            <person name="Pangilinan J."/>
            <person name="Larsson K.H."/>
            <person name="Matsuura K."/>
            <person name="Barry K."/>
            <person name="Labutti K."/>
            <person name="Kuo R."/>
            <person name="Ohm R.A."/>
            <person name="Bhattacharya S.S."/>
            <person name="Shirouzu T."/>
            <person name="Yoshinaga Y."/>
            <person name="Martin F.M."/>
            <person name="Grigoriev I.V."/>
            <person name="Hibbett D.S."/>
        </authorList>
    </citation>
    <scope>NUCLEOTIDE SEQUENCE [LARGE SCALE GENOMIC DNA]</scope>
    <source>
        <strain evidence="2 3">HHB12733</strain>
    </source>
</reference>
<organism evidence="2 3">
    <name type="scientific">Calocera cornea HHB12733</name>
    <dbReference type="NCBI Taxonomy" id="1353952"/>
    <lineage>
        <taxon>Eukaryota</taxon>
        <taxon>Fungi</taxon>
        <taxon>Dikarya</taxon>
        <taxon>Basidiomycota</taxon>
        <taxon>Agaricomycotina</taxon>
        <taxon>Dacrymycetes</taxon>
        <taxon>Dacrymycetales</taxon>
        <taxon>Dacrymycetaceae</taxon>
        <taxon>Calocera</taxon>
    </lineage>
</organism>
<evidence type="ECO:0000313" key="2">
    <source>
        <dbReference type="EMBL" id="KZT62034.1"/>
    </source>
</evidence>
<name>A0A165JMF2_9BASI</name>
<dbReference type="GO" id="GO:0016491">
    <property type="term" value="F:oxidoreductase activity"/>
    <property type="evidence" value="ECO:0007669"/>
    <property type="project" value="UniProtKB-KW"/>
</dbReference>
<dbReference type="PRINTS" id="PR00081">
    <property type="entry name" value="GDHRDH"/>
</dbReference>
<protein>
    <submittedName>
        <fullName evidence="2">NAD(P)-binding protein</fullName>
    </submittedName>
</protein>
<dbReference type="Pfam" id="PF00106">
    <property type="entry name" value="adh_short"/>
    <property type="match status" value="1"/>
</dbReference>
<proteinExistence type="predicted"/>
<evidence type="ECO:0000256" key="1">
    <source>
        <dbReference type="ARBA" id="ARBA00023002"/>
    </source>
</evidence>
<keyword evidence="3" id="KW-1185">Reference proteome</keyword>
<dbReference type="AlphaFoldDB" id="A0A165JMF2"/>
<dbReference type="SUPFAM" id="SSF51735">
    <property type="entry name" value="NAD(P)-binding Rossmann-fold domains"/>
    <property type="match status" value="1"/>
</dbReference>
<dbReference type="STRING" id="1353952.A0A165JMF2"/>
<dbReference type="InterPro" id="IPR036291">
    <property type="entry name" value="NAD(P)-bd_dom_sf"/>
</dbReference>
<evidence type="ECO:0000313" key="3">
    <source>
        <dbReference type="Proteomes" id="UP000076842"/>
    </source>
</evidence>
<dbReference type="PANTHER" id="PTHR43157">
    <property type="entry name" value="PHOSPHATIDYLINOSITOL-GLYCAN BIOSYNTHESIS CLASS F PROTEIN-RELATED"/>
    <property type="match status" value="1"/>
</dbReference>
<dbReference type="Proteomes" id="UP000076842">
    <property type="component" value="Unassembled WGS sequence"/>
</dbReference>
<dbReference type="InParanoid" id="A0A165JMF2"/>
<dbReference type="PANTHER" id="PTHR43157:SF31">
    <property type="entry name" value="PHOSPHATIDYLINOSITOL-GLYCAN BIOSYNTHESIS CLASS F PROTEIN"/>
    <property type="match status" value="1"/>
</dbReference>
<accession>A0A165JMF2</accession>
<dbReference type="InterPro" id="IPR002347">
    <property type="entry name" value="SDR_fam"/>
</dbReference>
<dbReference type="EMBL" id="KV423919">
    <property type="protein sequence ID" value="KZT62034.1"/>
    <property type="molecule type" value="Genomic_DNA"/>
</dbReference>
<dbReference type="Gene3D" id="3.40.50.720">
    <property type="entry name" value="NAD(P)-binding Rossmann-like Domain"/>
    <property type="match status" value="1"/>
</dbReference>